<proteinExistence type="inferred from homology"/>
<feature type="binding site" evidence="9">
    <location>
        <begin position="201"/>
        <end position="202"/>
    </location>
    <ligand>
        <name>substrate</name>
    </ligand>
</feature>
<dbReference type="InterPro" id="IPR012135">
    <property type="entry name" value="Dihydroorotate_DH_1_2"/>
</dbReference>
<feature type="binding site" evidence="9">
    <location>
        <position position="174"/>
    </location>
    <ligand>
        <name>FMN</name>
        <dbReference type="ChEBI" id="CHEBI:58210"/>
    </ligand>
</feature>
<dbReference type="CDD" id="cd04740">
    <property type="entry name" value="DHOD_1B_like"/>
    <property type="match status" value="1"/>
</dbReference>
<dbReference type="EC" id="1.3.-.-" evidence="9"/>
<feature type="binding site" evidence="9">
    <location>
        <begin position="274"/>
        <end position="275"/>
    </location>
    <ligand>
        <name>FMN</name>
        <dbReference type="ChEBI" id="CHEBI:58210"/>
    </ligand>
</feature>
<dbReference type="InterPro" id="IPR049622">
    <property type="entry name" value="Dihydroorotate_DH_I"/>
</dbReference>
<comment type="subcellular location">
    <subcellularLocation>
        <location evidence="1 9">Cytoplasm</location>
    </subcellularLocation>
</comment>
<feature type="binding site" evidence="9">
    <location>
        <position position="200"/>
    </location>
    <ligand>
        <name>FMN</name>
        <dbReference type="ChEBI" id="CHEBI:58210"/>
    </ligand>
</feature>
<feature type="binding site" evidence="9">
    <location>
        <begin position="252"/>
        <end position="253"/>
    </location>
    <ligand>
        <name>FMN</name>
        <dbReference type="ChEBI" id="CHEBI:58210"/>
    </ligand>
</feature>
<evidence type="ECO:0000256" key="6">
    <source>
        <dbReference type="ARBA" id="ARBA00022643"/>
    </source>
</evidence>
<feature type="binding site" evidence="9">
    <location>
        <begin position="79"/>
        <end position="83"/>
    </location>
    <ligand>
        <name>substrate</name>
    </ligand>
</feature>
<dbReference type="PIRSF" id="PIRSF000164">
    <property type="entry name" value="DHO_oxidase"/>
    <property type="match status" value="1"/>
</dbReference>
<comment type="function">
    <text evidence="9">Catalyzes the conversion of dihydroorotate to orotate.</text>
</comment>
<evidence type="ECO:0000256" key="5">
    <source>
        <dbReference type="ARBA" id="ARBA00022630"/>
    </source>
</evidence>
<gene>
    <name evidence="9" type="primary">pyrD</name>
    <name evidence="11" type="ORF">GCM10008919_18630</name>
</gene>
<keyword evidence="5 9" id="KW-0285">Flavoprotein</keyword>
<evidence type="ECO:0000313" key="12">
    <source>
        <dbReference type="Proteomes" id="UP001500399"/>
    </source>
</evidence>
<evidence type="ECO:0000256" key="9">
    <source>
        <dbReference type="HAMAP-Rule" id="MF_00224"/>
    </source>
</evidence>
<dbReference type="Pfam" id="PF01180">
    <property type="entry name" value="DHO_dh"/>
    <property type="match status" value="1"/>
</dbReference>
<evidence type="ECO:0000256" key="7">
    <source>
        <dbReference type="ARBA" id="ARBA00022975"/>
    </source>
</evidence>
<evidence type="ECO:0000256" key="3">
    <source>
        <dbReference type="ARBA" id="ARBA00008008"/>
    </source>
</evidence>
<organism evidence="11 12">
    <name type="scientific">Selenomonas dianae</name>
    <dbReference type="NCBI Taxonomy" id="135079"/>
    <lineage>
        <taxon>Bacteria</taxon>
        <taxon>Bacillati</taxon>
        <taxon>Bacillota</taxon>
        <taxon>Negativicutes</taxon>
        <taxon>Selenomonadales</taxon>
        <taxon>Selenomonadaceae</taxon>
        <taxon>Selenomonas</taxon>
    </lineage>
</organism>
<comment type="caution">
    <text evidence="11">The sequence shown here is derived from an EMBL/GenBank/DDBJ whole genome shotgun (WGS) entry which is preliminary data.</text>
</comment>
<dbReference type="InterPro" id="IPR033888">
    <property type="entry name" value="DHOD_1B"/>
</dbReference>
<comment type="similarity">
    <text evidence="3 9">Belongs to the dihydroorotate dehydrogenase family. Type 1 subfamily.</text>
</comment>
<dbReference type="PROSITE" id="PS00912">
    <property type="entry name" value="DHODEHASE_2"/>
    <property type="match status" value="1"/>
</dbReference>
<feature type="binding site" evidence="9">
    <location>
        <position position="109"/>
    </location>
    <ligand>
        <name>FMN</name>
        <dbReference type="ChEBI" id="CHEBI:58210"/>
    </ligand>
</feature>
<dbReference type="InterPro" id="IPR005720">
    <property type="entry name" value="Dihydroorotate_DH_cat"/>
</dbReference>
<feature type="active site" description="Nucleophile" evidence="9">
    <location>
        <position position="139"/>
    </location>
</feature>
<feature type="binding site" evidence="9">
    <location>
        <position position="31"/>
    </location>
    <ligand>
        <name>FMN</name>
        <dbReference type="ChEBI" id="CHEBI:58210"/>
    </ligand>
</feature>
<dbReference type="InterPro" id="IPR024920">
    <property type="entry name" value="Dihydroorotate_DH_1"/>
</dbReference>
<evidence type="ECO:0000256" key="8">
    <source>
        <dbReference type="ARBA" id="ARBA00023002"/>
    </source>
</evidence>
<keyword evidence="7 9" id="KW-0665">Pyrimidine biosynthesis</keyword>
<keyword evidence="4 9" id="KW-0963">Cytoplasm</keyword>
<comment type="catalytic activity">
    <reaction evidence="9">
        <text>(S)-dihydroorotate + A = orotate + AH2</text>
        <dbReference type="Rhea" id="RHEA:18073"/>
        <dbReference type="ChEBI" id="CHEBI:13193"/>
        <dbReference type="ChEBI" id="CHEBI:17499"/>
        <dbReference type="ChEBI" id="CHEBI:30839"/>
        <dbReference type="ChEBI" id="CHEBI:30864"/>
    </reaction>
</comment>
<dbReference type="NCBIfam" id="NF005574">
    <property type="entry name" value="PRK07259.1"/>
    <property type="match status" value="1"/>
</dbReference>
<reference evidence="11 12" key="1">
    <citation type="journal article" date="2019" name="Int. J. Syst. Evol. Microbiol.">
        <title>The Global Catalogue of Microorganisms (GCM) 10K type strain sequencing project: providing services to taxonomists for standard genome sequencing and annotation.</title>
        <authorList>
            <consortium name="The Broad Institute Genomics Platform"/>
            <consortium name="The Broad Institute Genome Sequencing Center for Infectious Disease"/>
            <person name="Wu L."/>
            <person name="Ma J."/>
        </authorList>
    </citation>
    <scope>NUCLEOTIDE SEQUENCE [LARGE SCALE GENOMIC DNA]</scope>
    <source>
        <strain evidence="11 12">JCM 8542</strain>
    </source>
</reference>
<dbReference type="PANTHER" id="PTHR48109:SF1">
    <property type="entry name" value="DIHYDROOROTATE DEHYDROGENASE (FUMARATE)"/>
    <property type="match status" value="1"/>
</dbReference>
<comment type="pathway">
    <text evidence="2 9">Pyrimidine metabolism; UMP biosynthesis via de novo pathway.</text>
</comment>
<dbReference type="NCBIfam" id="TIGR01037">
    <property type="entry name" value="pyrD_sub1_fam"/>
    <property type="match status" value="1"/>
</dbReference>
<evidence type="ECO:0000256" key="4">
    <source>
        <dbReference type="ARBA" id="ARBA00022490"/>
    </source>
</evidence>
<dbReference type="EMBL" id="BAAACR010000013">
    <property type="protein sequence ID" value="GAA0215678.1"/>
    <property type="molecule type" value="Genomic_DNA"/>
</dbReference>
<dbReference type="Gene3D" id="3.20.20.70">
    <property type="entry name" value="Aldolase class I"/>
    <property type="match status" value="1"/>
</dbReference>
<evidence type="ECO:0000313" key="11">
    <source>
        <dbReference type="EMBL" id="GAA0215678.1"/>
    </source>
</evidence>
<dbReference type="SUPFAM" id="SSF51395">
    <property type="entry name" value="FMN-linked oxidoreductases"/>
    <property type="match status" value="1"/>
</dbReference>
<feature type="binding site" evidence="9">
    <location>
        <position position="226"/>
    </location>
    <ligand>
        <name>FMN</name>
        <dbReference type="ChEBI" id="CHEBI:58210"/>
    </ligand>
</feature>
<keyword evidence="6 9" id="KW-0288">FMN</keyword>
<evidence type="ECO:0000256" key="1">
    <source>
        <dbReference type="ARBA" id="ARBA00004496"/>
    </source>
</evidence>
<sequence>MPYNAEKYPYDDLLRTNIAGIEMRTPVLAASGTFGFGEEFADFVDLARLGGVMVKGTTLAPRCGNDGVRIAETPQGMLNCIGLENPGVEHFLTEILPRIRPYGMNVIVNISGSSVDDYAEIARRLNVDGVAALEINISCPNVREGGIVFGTDPRAAADVVRAVASVSEKPVIAKLSPNVTSITEMALAVEEAGADVISLINTLIGMQIDIRCRRPVLGNRTGGLSGPAVKPVAVRMVWDVAHVVHVPVIGMGGISSWEDAVEFFLAGASAVAVGTANFVDPAVTMKICDGLGRYLHENRFANIQEIVGKAWEQRYSL</sequence>
<evidence type="ECO:0000259" key="10">
    <source>
        <dbReference type="Pfam" id="PF01180"/>
    </source>
</evidence>
<dbReference type="InterPro" id="IPR050074">
    <property type="entry name" value="DHO_dehydrogenase"/>
</dbReference>
<feature type="binding site" evidence="9">
    <location>
        <position position="136"/>
    </location>
    <ligand>
        <name>substrate</name>
    </ligand>
</feature>
<dbReference type="InterPro" id="IPR013785">
    <property type="entry name" value="Aldolase_TIM"/>
</dbReference>
<feature type="domain" description="Dihydroorotate dehydrogenase catalytic" evidence="10">
    <location>
        <begin position="14"/>
        <end position="294"/>
    </location>
</feature>
<feature type="binding site" evidence="9">
    <location>
        <begin position="55"/>
        <end position="56"/>
    </location>
    <ligand>
        <name>FMN</name>
        <dbReference type="ChEBI" id="CHEBI:58210"/>
    </ligand>
</feature>
<comment type="cofactor">
    <cofactor evidence="9">
        <name>FMN</name>
        <dbReference type="ChEBI" id="CHEBI:58210"/>
    </cofactor>
    <text evidence="9">Binds 1 FMN per subunit.</text>
</comment>
<protein>
    <recommendedName>
        <fullName evidence="9">Dihydroorotate dehydrogenase</fullName>
        <shortName evidence="9">DHOD</shortName>
        <shortName evidence="9">DHODase</shortName>
        <shortName evidence="9">DHOdehase</shortName>
        <ecNumber evidence="9">1.3.-.-</ecNumber>
    </recommendedName>
</protein>
<dbReference type="RefSeq" id="WP_304986420.1">
    <property type="nucleotide sequence ID" value="NZ_BAAACR010000013.1"/>
</dbReference>
<dbReference type="Proteomes" id="UP001500399">
    <property type="component" value="Unassembled WGS sequence"/>
</dbReference>
<keyword evidence="8 9" id="KW-0560">Oxidoreductase</keyword>
<feature type="binding site" evidence="9">
    <location>
        <position position="55"/>
    </location>
    <ligand>
        <name>substrate</name>
    </ligand>
</feature>
<accession>A0ABN0T8X9</accession>
<name>A0ABN0T8X9_9FIRM</name>
<dbReference type="InterPro" id="IPR001295">
    <property type="entry name" value="Dihydroorotate_DH_CS"/>
</dbReference>
<evidence type="ECO:0000256" key="2">
    <source>
        <dbReference type="ARBA" id="ARBA00004725"/>
    </source>
</evidence>
<keyword evidence="12" id="KW-1185">Reference proteome</keyword>
<feature type="binding site" evidence="9">
    <location>
        <position position="136"/>
    </location>
    <ligand>
        <name>FMN</name>
        <dbReference type="ChEBI" id="CHEBI:58210"/>
    </ligand>
</feature>
<dbReference type="HAMAP" id="MF_00224">
    <property type="entry name" value="DHO_dh_type1"/>
    <property type="match status" value="1"/>
</dbReference>
<dbReference type="PANTHER" id="PTHR48109">
    <property type="entry name" value="DIHYDROOROTATE DEHYDROGENASE (QUINONE), MITOCHONDRIAL-RELATED"/>
    <property type="match status" value="1"/>
</dbReference>